<evidence type="ECO:0000256" key="1">
    <source>
        <dbReference type="ARBA" id="ARBA00004496"/>
    </source>
</evidence>
<dbReference type="Proteomes" id="UP000290439">
    <property type="component" value="Chromosome"/>
</dbReference>
<gene>
    <name evidence="3" type="ORF">NCTC10797_05829</name>
</gene>
<comment type="subcellular location">
    <subcellularLocation>
        <location evidence="1">Cytoplasm</location>
    </subcellularLocation>
</comment>
<evidence type="ECO:0000313" key="3">
    <source>
        <dbReference type="EMBL" id="VFB01999.1"/>
    </source>
</evidence>
<organism evidence="3 4">
    <name type="scientific">Nocardia cyriacigeorgica</name>
    <dbReference type="NCBI Taxonomy" id="135487"/>
    <lineage>
        <taxon>Bacteria</taxon>
        <taxon>Bacillati</taxon>
        <taxon>Actinomycetota</taxon>
        <taxon>Actinomycetes</taxon>
        <taxon>Mycobacteriales</taxon>
        <taxon>Nocardiaceae</taxon>
        <taxon>Nocardia</taxon>
    </lineage>
</organism>
<proteinExistence type="predicted"/>
<sequence>MDSRSVVDAVLYSVRFDDLASPLTVQKIVDMTVTRPFLETDPEEIYRALVEGVKSGDRLTSSIPNDHGEEEFRRFLEAVVEQLDRVRPWAEQSYRRLPGGDRFGEFVNGAVIGVSHRPVWRIEQVLGRAFQRHNDSQQDFLLMRLRSGAEVGFIAPFWPESSSIAILTTGRERAAEDVLEELIECTGLERRQVTALRPATNGSGGRYRTTPIHPEFFGEHLPGNRRWNGSQVTYLDEQERKPYRLHIRAGRLYDSRDQLFDTAGARTLWTPQGGRAIFVMGADGVLYSSPHHILGRFHHSSFLAGAPCAGAGELAASFGVIRVVSDHSTHYRPPRHITAQVVDSLRRQGVAIDDQQVEYHWPEDHR</sequence>
<dbReference type="PANTHER" id="PTHR31250:SF27">
    <property type="entry name" value="IQ DOMAIN-CONTAINING PROTEIN IQM5"/>
    <property type="match status" value="1"/>
</dbReference>
<accession>A0A4U8WIX2</accession>
<reference evidence="3 4" key="1">
    <citation type="submission" date="2019-02" db="EMBL/GenBank/DDBJ databases">
        <authorList>
            <consortium name="Pathogen Informatics"/>
        </authorList>
    </citation>
    <scope>NUCLEOTIDE SEQUENCE [LARGE SCALE GENOMIC DNA]</scope>
    <source>
        <strain evidence="3 4">3012STDY6756504</strain>
    </source>
</reference>
<dbReference type="InterPro" id="IPR044159">
    <property type="entry name" value="IQM"/>
</dbReference>
<dbReference type="AlphaFoldDB" id="A0A4U8WIX2"/>
<protein>
    <submittedName>
        <fullName evidence="3">Uncharacterized protein</fullName>
    </submittedName>
</protein>
<dbReference type="PANTHER" id="PTHR31250">
    <property type="entry name" value="IQ DOMAIN-CONTAINING PROTEIN IQM3"/>
    <property type="match status" value="1"/>
</dbReference>
<name>A0A4U8WIX2_9NOCA</name>
<dbReference type="GO" id="GO:0005737">
    <property type="term" value="C:cytoplasm"/>
    <property type="evidence" value="ECO:0007669"/>
    <property type="project" value="UniProtKB-SubCell"/>
</dbReference>
<evidence type="ECO:0000313" key="4">
    <source>
        <dbReference type="Proteomes" id="UP000290439"/>
    </source>
</evidence>
<keyword evidence="2" id="KW-0963">Cytoplasm</keyword>
<dbReference type="EMBL" id="LR215973">
    <property type="protein sequence ID" value="VFB01999.1"/>
    <property type="molecule type" value="Genomic_DNA"/>
</dbReference>
<evidence type="ECO:0000256" key="2">
    <source>
        <dbReference type="ARBA" id="ARBA00022490"/>
    </source>
</evidence>
<dbReference type="RefSeq" id="WP_130919300.1">
    <property type="nucleotide sequence ID" value="NZ_JARWRF010000045.1"/>
</dbReference>